<dbReference type="InterPro" id="IPR036388">
    <property type="entry name" value="WH-like_DNA-bd_sf"/>
</dbReference>
<organism evidence="7 8">
    <name type="scientific">Rufibacter radiotolerans</name>
    <dbReference type="NCBI Taxonomy" id="1379910"/>
    <lineage>
        <taxon>Bacteria</taxon>
        <taxon>Pseudomonadati</taxon>
        <taxon>Bacteroidota</taxon>
        <taxon>Cytophagia</taxon>
        <taxon>Cytophagales</taxon>
        <taxon>Hymenobacteraceae</taxon>
        <taxon>Rufibacter</taxon>
    </lineage>
</organism>
<evidence type="ECO:0000256" key="2">
    <source>
        <dbReference type="ARBA" id="ARBA00023015"/>
    </source>
</evidence>
<evidence type="ECO:0000256" key="1">
    <source>
        <dbReference type="ARBA" id="ARBA00010641"/>
    </source>
</evidence>
<accession>A0A0H4WAI9</accession>
<keyword evidence="3" id="KW-0731">Sigma factor</keyword>
<dbReference type="PATRIC" id="fig|1379910.4.peg.1131"/>
<dbReference type="NCBIfam" id="TIGR02937">
    <property type="entry name" value="sigma70-ECF"/>
    <property type="match status" value="1"/>
</dbReference>
<dbReference type="Pfam" id="PF04542">
    <property type="entry name" value="Sigma70_r2"/>
    <property type="match status" value="1"/>
</dbReference>
<sequence length="223" mass="25661">MERVESVAVSGKTQLPDPEVVARVLSGEKDLYALLMRRHNQKLYRAVRSYLKEEQDAEDAMQDTYLLAYQKLHQFRQGSLFSTWLIRIGINVALGKLRERKRYAPASDDTSRQEDLLAIDESNYMNPENMAIRDEVKKLLEKAISSIPDKYRIVYVLREVEGLSLNEVVACLGLSESNVKVRLHRAKALLKESLYHHSIRKEVFKFGTHRCDALVARIMATLP</sequence>
<evidence type="ECO:0000256" key="4">
    <source>
        <dbReference type="ARBA" id="ARBA00023163"/>
    </source>
</evidence>
<evidence type="ECO:0000256" key="3">
    <source>
        <dbReference type="ARBA" id="ARBA00023082"/>
    </source>
</evidence>
<evidence type="ECO:0000313" key="7">
    <source>
        <dbReference type="EMBL" id="AKQ47506.1"/>
    </source>
</evidence>
<dbReference type="RefSeq" id="WP_048922597.1">
    <property type="nucleotide sequence ID" value="NZ_CP010777.1"/>
</dbReference>
<keyword evidence="4" id="KW-0804">Transcription</keyword>
<dbReference type="Gene3D" id="1.10.10.10">
    <property type="entry name" value="Winged helix-like DNA-binding domain superfamily/Winged helix DNA-binding domain"/>
    <property type="match status" value="1"/>
</dbReference>
<feature type="domain" description="RNA polymerase sigma-70 region 2" evidence="5">
    <location>
        <begin position="35"/>
        <end position="102"/>
    </location>
</feature>
<protein>
    <submittedName>
        <fullName evidence="7">RNA polymerase subunit sigma24</fullName>
    </submittedName>
</protein>
<evidence type="ECO:0000259" key="5">
    <source>
        <dbReference type="Pfam" id="PF04542"/>
    </source>
</evidence>
<dbReference type="PANTHER" id="PTHR43133">
    <property type="entry name" value="RNA POLYMERASE ECF-TYPE SIGMA FACTO"/>
    <property type="match status" value="1"/>
</dbReference>
<dbReference type="InterPro" id="IPR007627">
    <property type="entry name" value="RNA_pol_sigma70_r2"/>
</dbReference>
<keyword evidence="2" id="KW-0805">Transcription regulation</keyword>
<dbReference type="STRING" id="1379910.TH63_05190"/>
<keyword evidence="8" id="KW-1185">Reference proteome</keyword>
<proteinExistence type="inferred from homology"/>
<dbReference type="GO" id="GO:0003677">
    <property type="term" value="F:DNA binding"/>
    <property type="evidence" value="ECO:0007669"/>
    <property type="project" value="InterPro"/>
</dbReference>
<dbReference type="Proteomes" id="UP000036458">
    <property type="component" value="Chromosome"/>
</dbReference>
<dbReference type="SUPFAM" id="SSF88946">
    <property type="entry name" value="Sigma2 domain of RNA polymerase sigma factors"/>
    <property type="match status" value="1"/>
</dbReference>
<name>A0A0H4WAI9_9BACT</name>
<reference evidence="7 8" key="1">
    <citation type="submission" date="2015-01" db="EMBL/GenBank/DDBJ databases">
        <title>Rufibacter sp./DG31D/ whole genome sequencing.</title>
        <authorList>
            <person name="Kim M.K."/>
            <person name="Srinivasan S."/>
            <person name="Lee J.-J."/>
        </authorList>
    </citation>
    <scope>NUCLEOTIDE SEQUENCE [LARGE SCALE GENOMIC DNA]</scope>
    <source>
        <strain evidence="7 8">DG31D</strain>
    </source>
</reference>
<evidence type="ECO:0000259" key="6">
    <source>
        <dbReference type="Pfam" id="PF08281"/>
    </source>
</evidence>
<dbReference type="GO" id="GO:0016987">
    <property type="term" value="F:sigma factor activity"/>
    <property type="evidence" value="ECO:0007669"/>
    <property type="project" value="UniProtKB-KW"/>
</dbReference>
<dbReference type="SUPFAM" id="SSF88659">
    <property type="entry name" value="Sigma3 and sigma4 domains of RNA polymerase sigma factors"/>
    <property type="match status" value="1"/>
</dbReference>
<dbReference type="InterPro" id="IPR013325">
    <property type="entry name" value="RNA_pol_sigma_r2"/>
</dbReference>
<dbReference type="Gene3D" id="1.10.1740.10">
    <property type="match status" value="1"/>
</dbReference>
<dbReference type="EMBL" id="CP010777">
    <property type="protein sequence ID" value="AKQ47506.1"/>
    <property type="molecule type" value="Genomic_DNA"/>
</dbReference>
<dbReference type="PANTHER" id="PTHR43133:SF51">
    <property type="entry name" value="RNA POLYMERASE SIGMA FACTOR"/>
    <property type="match status" value="1"/>
</dbReference>
<dbReference type="KEGG" id="ruf:TH63_05190"/>
<dbReference type="InterPro" id="IPR013324">
    <property type="entry name" value="RNA_pol_sigma_r3/r4-like"/>
</dbReference>
<comment type="similarity">
    <text evidence="1">Belongs to the sigma-70 factor family. ECF subfamily.</text>
</comment>
<evidence type="ECO:0000313" key="8">
    <source>
        <dbReference type="Proteomes" id="UP000036458"/>
    </source>
</evidence>
<dbReference type="InterPro" id="IPR013249">
    <property type="entry name" value="RNA_pol_sigma70_r4_t2"/>
</dbReference>
<dbReference type="InterPro" id="IPR014284">
    <property type="entry name" value="RNA_pol_sigma-70_dom"/>
</dbReference>
<dbReference type="AlphaFoldDB" id="A0A0H4WAI9"/>
<gene>
    <name evidence="7" type="ORF">TH63_05190</name>
</gene>
<dbReference type="Pfam" id="PF08281">
    <property type="entry name" value="Sigma70_r4_2"/>
    <property type="match status" value="1"/>
</dbReference>
<dbReference type="InterPro" id="IPR039425">
    <property type="entry name" value="RNA_pol_sigma-70-like"/>
</dbReference>
<dbReference type="OrthoDB" id="1027298at2"/>
<dbReference type="NCBIfam" id="NF008888">
    <property type="entry name" value="PRK11922.1"/>
    <property type="match status" value="1"/>
</dbReference>
<dbReference type="CDD" id="cd06171">
    <property type="entry name" value="Sigma70_r4"/>
    <property type="match status" value="1"/>
</dbReference>
<feature type="domain" description="RNA polymerase sigma factor 70 region 4 type 2" evidence="6">
    <location>
        <begin position="139"/>
        <end position="190"/>
    </location>
</feature>
<dbReference type="GO" id="GO:0006352">
    <property type="term" value="P:DNA-templated transcription initiation"/>
    <property type="evidence" value="ECO:0007669"/>
    <property type="project" value="InterPro"/>
</dbReference>